<sequence length="267" mass="29280">MGIALTEFLDTTRTPASGRYDIDYGGLSIPCSWESRGHHTTLVTFSGALTPNITELPAFVGWGTTRHLTCNVLMLSDPSLAIDPKLRLGWYAGCTALPRLQAKLTRVIRRFAARSRVVLFGASGGGFAALEHAPCLPGSLAIVSNPQTDILRYHQDAVEAYFKIAWGSNPSAASELPLEHEVVTRYSSPVAADVIYLQNSSDDFHIENHERPFRDSLHPSNRVHFVRGSFGIGHVGPSKEQFTRMFEAATSERRFSRVVAGVDAALR</sequence>
<dbReference type="RefSeq" id="WP_086991195.1">
    <property type="nucleotide sequence ID" value="NZ_FUHU01000020.1"/>
</dbReference>
<reference evidence="1 2" key="1">
    <citation type="submission" date="2017-02" db="EMBL/GenBank/DDBJ databases">
        <authorList>
            <person name="Peterson S.W."/>
        </authorList>
    </citation>
    <scope>NUCLEOTIDE SEQUENCE [LARGE SCALE GENOMIC DNA]</scope>
    <source>
        <strain evidence="1 2">LMG 22410</strain>
    </source>
</reference>
<organism evidence="1 2">
    <name type="scientific">Agrococcus casei LMG 22410</name>
    <dbReference type="NCBI Taxonomy" id="1255656"/>
    <lineage>
        <taxon>Bacteria</taxon>
        <taxon>Bacillati</taxon>
        <taxon>Actinomycetota</taxon>
        <taxon>Actinomycetes</taxon>
        <taxon>Micrococcales</taxon>
        <taxon>Microbacteriaceae</taxon>
        <taxon>Agrococcus</taxon>
    </lineage>
</organism>
<proteinExistence type="predicted"/>
<accession>A0A1R4FBR6</accession>
<dbReference type="Proteomes" id="UP000195787">
    <property type="component" value="Unassembled WGS sequence"/>
</dbReference>
<evidence type="ECO:0000313" key="2">
    <source>
        <dbReference type="Proteomes" id="UP000195787"/>
    </source>
</evidence>
<dbReference type="OrthoDB" id="8421922at2"/>
<dbReference type="GeneID" id="303172315"/>
<dbReference type="InterPro" id="IPR029058">
    <property type="entry name" value="AB_hydrolase_fold"/>
</dbReference>
<dbReference type="EMBL" id="FUHU01000020">
    <property type="protein sequence ID" value="SJM53283.1"/>
    <property type="molecule type" value="Genomic_DNA"/>
</dbReference>
<name>A0A1R4FBR6_9MICO</name>
<keyword evidence="2" id="KW-1185">Reference proteome</keyword>
<dbReference type="AlphaFoldDB" id="A0A1R4FBR6"/>
<gene>
    <name evidence="1" type="ORF">CZ674_03720</name>
</gene>
<protein>
    <submittedName>
        <fullName evidence="1">Uncharacterized protein</fullName>
    </submittedName>
</protein>
<dbReference type="SUPFAM" id="SSF53474">
    <property type="entry name" value="alpha/beta-Hydrolases"/>
    <property type="match status" value="1"/>
</dbReference>
<evidence type="ECO:0000313" key="1">
    <source>
        <dbReference type="EMBL" id="SJM53283.1"/>
    </source>
</evidence>